<keyword evidence="3" id="KW-1185">Reference proteome</keyword>
<accession>A0A0E0A829</accession>
<reference evidence="2" key="1">
    <citation type="submission" date="2015-04" db="UniProtKB">
        <authorList>
            <consortium name="EnsemblPlants"/>
        </authorList>
    </citation>
    <scope>IDENTIFICATION</scope>
</reference>
<evidence type="ECO:0000313" key="2">
    <source>
        <dbReference type="EnsemblPlants" id="OGLUM06G11530.1"/>
    </source>
</evidence>
<organism evidence="2">
    <name type="scientific">Oryza glumipatula</name>
    <dbReference type="NCBI Taxonomy" id="40148"/>
    <lineage>
        <taxon>Eukaryota</taxon>
        <taxon>Viridiplantae</taxon>
        <taxon>Streptophyta</taxon>
        <taxon>Embryophyta</taxon>
        <taxon>Tracheophyta</taxon>
        <taxon>Spermatophyta</taxon>
        <taxon>Magnoliopsida</taxon>
        <taxon>Liliopsida</taxon>
        <taxon>Poales</taxon>
        <taxon>Poaceae</taxon>
        <taxon>BOP clade</taxon>
        <taxon>Oryzoideae</taxon>
        <taxon>Oryzeae</taxon>
        <taxon>Oryzinae</taxon>
        <taxon>Oryza</taxon>
    </lineage>
</organism>
<proteinExistence type="predicted"/>
<dbReference type="HOGENOM" id="CLU_2149799_0_0_1"/>
<feature type="compositionally biased region" description="Low complexity" evidence="1">
    <location>
        <begin position="87"/>
        <end position="97"/>
    </location>
</feature>
<sequence>MKQAQRRSSTLEPPPRQSPTAATDDHHQSTTAVRGGERAGGVHNDVKYRRRSDAWCGNAVELRPADSPLAGGLVFEVAHARLRSPPRRSSIASSSAPEKSQHRLQFRRGSDW</sequence>
<dbReference type="Gramene" id="OGLUM06G11530.1">
    <property type="protein sequence ID" value="OGLUM06G11530.1"/>
    <property type="gene ID" value="OGLUM06G11530"/>
</dbReference>
<reference evidence="2" key="2">
    <citation type="submission" date="2018-05" db="EMBL/GenBank/DDBJ databases">
        <title>OgluRS3 (Oryza glumaepatula Reference Sequence Version 3).</title>
        <authorList>
            <person name="Zhang J."/>
            <person name="Kudrna D."/>
            <person name="Lee S."/>
            <person name="Talag J."/>
            <person name="Welchert J."/>
            <person name="Wing R.A."/>
        </authorList>
    </citation>
    <scope>NUCLEOTIDE SEQUENCE [LARGE SCALE GENOMIC DNA]</scope>
</reference>
<protein>
    <submittedName>
        <fullName evidence="2">Uncharacterized protein</fullName>
    </submittedName>
</protein>
<feature type="region of interest" description="Disordered" evidence="1">
    <location>
        <begin position="83"/>
        <end position="112"/>
    </location>
</feature>
<feature type="compositionally biased region" description="Polar residues" evidence="1">
    <location>
        <begin position="1"/>
        <end position="11"/>
    </location>
</feature>
<name>A0A0E0A829_9ORYZ</name>
<dbReference type="Proteomes" id="UP000026961">
    <property type="component" value="Chromosome 6"/>
</dbReference>
<evidence type="ECO:0000256" key="1">
    <source>
        <dbReference type="SAM" id="MobiDB-lite"/>
    </source>
</evidence>
<evidence type="ECO:0000313" key="3">
    <source>
        <dbReference type="Proteomes" id="UP000026961"/>
    </source>
</evidence>
<feature type="region of interest" description="Disordered" evidence="1">
    <location>
        <begin position="1"/>
        <end position="46"/>
    </location>
</feature>
<dbReference type="AlphaFoldDB" id="A0A0E0A829"/>
<dbReference type="EnsemblPlants" id="OGLUM06G11530.1">
    <property type="protein sequence ID" value="OGLUM06G11530.1"/>
    <property type="gene ID" value="OGLUM06G11530"/>
</dbReference>